<keyword evidence="2" id="KW-1133">Transmembrane helix</keyword>
<evidence type="ECO:0000313" key="4">
    <source>
        <dbReference type="EMBL" id="BDY29190.1"/>
    </source>
</evidence>
<dbReference type="RefSeq" id="WP_036433453.1">
    <property type="nucleotide sequence ID" value="NZ_AP022567.1"/>
</dbReference>
<keyword evidence="2" id="KW-0472">Membrane</keyword>
<reference evidence="3 5" key="1">
    <citation type="journal article" date="2019" name="Emerg. Microbes Infect.">
        <title>Comprehensive subspecies identification of 175 nontuberculous mycobacteria species based on 7547 genomic profiles.</title>
        <authorList>
            <person name="Matsumoto Y."/>
            <person name="Kinjo T."/>
            <person name="Motooka D."/>
            <person name="Nabeya D."/>
            <person name="Jung N."/>
            <person name="Uechi K."/>
            <person name="Horii T."/>
            <person name="Iida T."/>
            <person name="Fujita J."/>
            <person name="Nakamura S."/>
        </authorList>
    </citation>
    <scope>NUCLEOTIDE SEQUENCE [LARGE SCALE GENOMIC DNA]</scope>
    <source>
        <strain evidence="3 5">JCM 12375</strain>
    </source>
</reference>
<evidence type="ECO:0000256" key="2">
    <source>
        <dbReference type="SAM" id="Phobius"/>
    </source>
</evidence>
<feature type="compositionally biased region" description="Low complexity" evidence="1">
    <location>
        <begin position="60"/>
        <end position="120"/>
    </location>
</feature>
<keyword evidence="2" id="KW-0812">Transmembrane</keyword>
<accession>A0AAI8TUH4</accession>
<keyword evidence="5" id="KW-1185">Reference proteome</keyword>
<dbReference type="Proteomes" id="UP000465622">
    <property type="component" value="Chromosome"/>
</dbReference>
<feature type="compositionally biased region" description="Low complexity" evidence="1">
    <location>
        <begin position="135"/>
        <end position="149"/>
    </location>
</feature>
<reference evidence="3" key="2">
    <citation type="submission" date="2020-02" db="EMBL/GenBank/DDBJ databases">
        <authorList>
            <person name="Matsumoto Y."/>
            <person name="Motooka D."/>
            <person name="Nakamura S."/>
        </authorList>
    </citation>
    <scope>NUCLEOTIDE SEQUENCE</scope>
    <source>
        <strain evidence="3">JCM 12375</strain>
    </source>
</reference>
<name>A0AAI8TUH4_MYCME</name>
<evidence type="ECO:0000313" key="5">
    <source>
        <dbReference type="Proteomes" id="UP000465622"/>
    </source>
</evidence>
<dbReference type="EMBL" id="AP022567">
    <property type="protein sequence ID" value="BBX32121.1"/>
    <property type="molecule type" value="Genomic_DNA"/>
</dbReference>
<proteinExistence type="predicted"/>
<feature type="transmembrane region" description="Helical" evidence="2">
    <location>
        <begin position="20"/>
        <end position="43"/>
    </location>
</feature>
<evidence type="ECO:0000313" key="6">
    <source>
        <dbReference type="Proteomes" id="UP001241092"/>
    </source>
</evidence>
<dbReference type="AlphaFoldDB" id="A0AAI8TUH4"/>
<dbReference type="EMBL" id="AP027452">
    <property type="protein sequence ID" value="BDY29190.1"/>
    <property type="molecule type" value="Genomic_DNA"/>
</dbReference>
<organism evidence="4 6">
    <name type="scientific">Mycolicibacterium mageritense</name>
    <name type="common">Mycobacterium mageritense</name>
    <dbReference type="NCBI Taxonomy" id="53462"/>
    <lineage>
        <taxon>Bacteria</taxon>
        <taxon>Bacillati</taxon>
        <taxon>Actinomycetota</taxon>
        <taxon>Actinomycetes</taxon>
        <taxon>Mycobacteriales</taxon>
        <taxon>Mycobacteriaceae</taxon>
        <taxon>Mycolicibacterium</taxon>
    </lineage>
</organism>
<protein>
    <submittedName>
        <fullName evidence="4">Uncharacterized protein</fullName>
    </submittedName>
</protein>
<sequence length="156" mass="16179">MTADDDDHGTPEQPWHHSTPAVLGASVAALAVIALVVWGVVALTGEADKPQDAPINFVDPTFSSTSTKTTASTTPTITSTRPPLTSEIMGPADPSAGSSTPPSDSTSGSTTPSTSPPWTSHELPTTRETENGDATTQTRNRPRTNVTRTLYPAPGN</sequence>
<dbReference type="Proteomes" id="UP001241092">
    <property type="component" value="Chromosome"/>
</dbReference>
<evidence type="ECO:0000256" key="1">
    <source>
        <dbReference type="SAM" id="MobiDB-lite"/>
    </source>
</evidence>
<feature type="region of interest" description="Disordered" evidence="1">
    <location>
        <begin position="48"/>
        <end position="156"/>
    </location>
</feature>
<reference evidence="4" key="3">
    <citation type="submission" date="2023-03" db="EMBL/GenBank/DDBJ databases">
        <title>Draft genome sequence of a Mycolicibacterium mageritense strain H4_3_1 isolated from a hybrid biological-inorganic system reactor.</title>
        <authorList>
            <person name="Feng X."/>
            <person name="Kazama D."/>
            <person name="Sato K."/>
            <person name="Kobayashi H."/>
        </authorList>
    </citation>
    <scope>NUCLEOTIDE SEQUENCE</scope>
    <source>
        <strain evidence="4">H4_3_1</strain>
    </source>
</reference>
<gene>
    <name evidence="4" type="ORF">hbim_03128</name>
    <name evidence="3" type="ORF">MMAGJ_14030</name>
</gene>
<evidence type="ECO:0000313" key="3">
    <source>
        <dbReference type="EMBL" id="BBX32121.1"/>
    </source>
</evidence>